<protein>
    <submittedName>
        <fullName evidence="1">Uncharacterized protein</fullName>
    </submittedName>
</protein>
<name>A0ACC1IUK0_9FUNG</name>
<dbReference type="Proteomes" id="UP001150581">
    <property type="component" value="Unassembled WGS sequence"/>
</dbReference>
<reference evidence="1" key="1">
    <citation type="submission" date="2022-07" db="EMBL/GenBank/DDBJ databases">
        <title>Phylogenomic reconstructions and comparative analyses of Kickxellomycotina fungi.</title>
        <authorList>
            <person name="Reynolds N.K."/>
            <person name="Stajich J.E."/>
            <person name="Barry K."/>
            <person name="Grigoriev I.V."/>
            <person name="Crous P."/>
            <person name="Smith M.E."/>
        </authorList>
    </citation>
    <scope>NUCLEOTIDE SEQUENCE</scope>
    <source>
        <strain evidence="1">Benny 63K</strain>
    </source>
</reference>
<dbReference type="EMBL" id="JANBPG010000048">
    <property type="protein sequence ID" value="KAJ1901023.1"/>
    <property type="molecule type" value="Genomic_DNA"/>
</dbReference>
<evidence type="ECO:0000313" key="1">
    <source>
        <dbReference type="EMBL" id="KAJ1901023.1"/>
    </source>
</evidence>
<accession>A0ACC1IUK0</accession>
<sequence length="606" mass="66663">MNSSQKIRRTASDQHAGMKLRNYLVQEFRDILVIRSDITQALREKRVHVNNAITLDSHALQSGDVIEVAVDPQQAVRSRLRGLDIEVMYKEPGMLVMLKAPGVSQPDVEWAAPAILQLEGEMGRAEGEAEWMAVNKVEKGVRSLVVVVKGEERRIKMMEQLRCGNVEFEITAICHGEINQETVDAATTHTMKAAAATAAAAAVEQAGVEESTCETSGEPGPCMDQFDLWLQYNHFPSDVFDHTRVHVESIVASSSVGHLSVIRSTVQRARNPSLVIRRLLYELHHPVVGTQNHARPLPNHRDKGALLAFTALRMPSLHKDYPPISVSAAVPPKFLSVCARETKFHAQWQQRDNAEIDRHAEQPQGEIGAVELVDGVPAAYVSGMREFCGRAFMVTRDTLIPRPSTETLVAAALAQIEQIKQIKQITGAEHPPRIIDLGTGSGCILLSVLLGAPAACGLGVDISTEALAVAMRNTQLHMLQDRAALEPSTFLGFSVDAAVLRHAPFDLIACNPPYVSAKKIARMHKAIKMEPRVALVAEDGGYQAYREIRAALDENPEVLSSKGCVALEVGKDMEKGVRRIFLGWDEIDARKDSQGFLRVLVFRRPE</sequence>
<evidence type="ECO:0000313" key="2">
    <source>
        <dbReference type="Proteomes" id="UP001150581"/>
    </source>
</evidence>
<comment type="caution">
    <text evidence="1">The sequence shown here is derived from an EMBL/GenBank/DDBJ whole genome shotgun (WGS) entry which is preliminary data.</text>
</comment>
<gene>
    <name evidence="1" type="ORF">LPJ66_001068</name>
</gene>
<keyword evidence="2" id="KW-1185">Reference proteome</keyword>
<proteinExistence type="predicted"/>
<organism evidence="1 2">
    <name type="scientific">Kickxella alabastrina</name>
    <dbReference type="NCBI Taxonomy" id="61397"/>
    <lineage>
        <taxon>Eukaryota</taxon>
        <taxon>Fungi</taxon>
        <taxon>Fungi incertae sedis</taxon>
        <taxon>Zoopagomycota</taxon>
        <taxon>Kickxellomycotina</taxon>
        <taxon>Kickxellomycetes</taxon>
        <taxon>Kickxellales</taxon>
        <taxon>Kickxellaceae</taxon>
        <taxon>Kickxella</taxon>
    </lineage>
</organism>